<dbReference type="Gene3D" id="3.40.980.10">
    <property type="entry name" value="MoaB/Mog-like domain"/>
    <property type="match status" value="1"/>
</dbReference>
<organism evidence="3 4">
    <name type="scientific">Desulfotruncus arcticus DSM 17038</name>
    <dbReference type="NCBI Taxonomy" id="1121424"/>
    <lineage>
        <taxon>Bacteria</taxon>
        <taxon>Bacillati</taxon>
        <taxon>Bacillota</taxon>
        <taxon>Clostridia</taxon>
        <taxon>Eubacteriales</taxon>
        <taxon>Desulfallaceae</taxon>
        <taxon>Desulfotruncus</taxon>
    </lineage>
</organism>
<protein>
    <recommendedName>
        <fullName evidence="1">Putative competence-damage inducible protein</fullName>
    </recommendedName>
</protein>
<dbReference type="Pfam" id="PF18146">
    <property type="entry name" value="CinA_KH"/>
    <property type="match status" value="1"/>
</dbReference>
<comment type="similarity">
    <text evidence="1">Belongs to the CinA family.</text>
</comment>
<dbReference type="InterPro" id="IPR001453">
    <property type="entry name" value="MoaB/Mog_dom"/>
</dbReference>
<dbReference type="Pfam" id="PF00994">
    <property type="entry name" value="MoCF_biosynth"/>
    <property type="match status" value="1"/>
</dbReference>
<dbReference type="EMBL" id="FOOX01000021">
    <property type="protein sequence ID" value="SFH25012.1"/>
    <property type="molecule type" value="Genomic_DNA"/>
</dbReference>
<dbReference type="NCBIfam" id="TIGR00200">
    <property type="entry name" value="cinA_nterm"/>
    <property type="match status" value="1"/>
</dbReference>
<feature type="domain" description="MoaB/Mog" evidence="2">
    <location>
        <begin position="4"/>
        <end position="171"/>
    </location>
</feature>
<evidence type="ECO:0000256" key="1">
    <source>
        <dbReference type="HAMAP-Rule" id="MF_00226"/>
    </source>
</evidence>
<dbReference type="PANTHER" id="PTHR13939:SF0">
    <property type="entry name" value="NMN AMIDOHYDROLASE-LIKE PROTEIN YFAY"/>
    <property type="match status" value="1"/>
</dbReference>
<keyword evidence="4" id="KW-1185">Reference proteome</keyword>
<dbReference type="PIRSF" id="PIRSF006728">
    <property type="entry name" value="CinA"/>
    <property type="match status" value="1"/>
</dbReference>
<dbReference type="InterPro" id="IPR050101">
    <property type="entry name" value="CinA"/>
</dbReference>
<dbReference type="InterPro" id="IPR036653">
    <property type="entry name" value="CinA-like_C"/>
</dbReference>
<dbReference type="HAMAP" id="MF_00226_B">
    <property type="entry name" value="CinA_B"/>
    <property type="match status" value="1"/>
</dbReference>
<proteinExistence type="inferred from homology"/>
<dbReference type="NCBIfam" id="NF001813">
    <property type="entry name" value="PRK00549.1"/>
    <property type="match status" value="1"/>
</dbReference>
<evidence type="ECO:0000313" key="4">
    <source>
        <dbReference type="Proteomes" id="UP000199337"/>
    </source>
</evidence>
<evidence type="ECO:0000313" key="3">
    <source>
        <dbReference type="EMBL" id="SFH25012.1"/>
    </source>
</evidence>
<dbReference type="Gene3D" id="3.90.950.20">
    <property type="entry name" value="CinA-like"/>
    <property type="match status" value="1"/>
</dbReference>
<dbReference type="RefSeq" id="WP_165613660.1">
    <property type="nucleotide sequence ID" value="NZ_FOOX01000021.1"/>
</dbReference>
<dbReference type="InterPro" id="IPR041424">
    <property type="entry name" value="CinA_KH"/>
</dbReference>
<dbReference type="Gene3D" id="3.30.70.2860">
    <property type="match status" value="1"/>
</dbReference>
<dbReference type="PANTHER" id="PTHR13939">
    <property type="entry name" value="NICOTINAMIDE-NUCLEOTIDE AMIDOHYDROLASE PNCC"/>
    <property type="match status" value="1"/>
</dbReference>
<dbReference type="InterPro" id="IPR036425">
    <property type="entry name" value="MoaB/Mog-like_dom_sf"/>
</dbReference>
<dbReference type="CDD" id="cd00885">
    <property type="entry name" value="cinA"/>
    <property type="match status" value="1"/>
</dbReference>
<dbReference type="InterPro" id="IPR008135">
    <property type="entry name" value="Competence-induced_CinA"/>
</dbReference>
<dbReference type="InterPro" id="IPR008136">
    <property type="entry name" value="CinA_C"/>
</dbReference>
<dbReference type="SUPFAM" id="SSF53218">
    <property type="entry name" value="Molybdenum cofactor biosynthesis proteins"/>
    <property type="match status" value="1"/>
</dbReference>
<dbReference type="Proteomes" id="UP000199337">
    <property type="component" value="Unassembled WGS sequence"/>
</dbReference>
<name>A0A1I2YH92_9FIRM</name>
<evidence type="ECO:0000259" key="2">
    <source>
        <dbReference type="SMART" id="SM00852"/>
    </source>
</evidence>
<dbReference type="Pfam" id="PF02464">
    <property type="entry name" value="CinA"/>
    <property type="match status" value="1"/>
</dbReference>
<accession>A0A1I2YH92</accession>
<dbReference type="SUPFAM" id="SSF142433">
    <property type="entry name" value="CinA-like"/>
    <property type="match status" value="1"/>
</dbReference>
<sequence length="412" mass="45191">MIAEIIFTGTELLLGQILNTNAQYLQQELSAMGVDLFYQVTVGDNLERCATAIRQASKRADLIIICGGLGPTEDDISREALAEALQLQLVEDPFALTVVTRFFKERGVPVSSNNYKQALVPQGGIAVDNPVGTAPGIILEKDGKIYILVPGPPPEFAKMVREKIIPHLLDKMSERSGLIMSRVLKFCGIGEALIDEKLSDLIKSNNPTVAPTAKFAEVHLRITAKAKGPEQAQKMIDEMEARVRERLGSYIFGTNNETLPAVVINLISKKKMTVSIIEDFTGGQLAYQLSSAKGSGGVFKSGLVVTNLKAVELFKNLSWGSVPADLKQKAEYLAAAVRKKFDSDIGVAVTVLSDPEQKLAQTSHRFFMAADFNGVEMSREMLLWGDRDDAAQRATTVTLMLMWRYLKHGIKF</sequence>
<dbReference type="SMART" id="SM00852">
    <property type="entry name" value="MoCF_biosynth"/>
    <property type="match status" value="1"/>
</dbReference>
<gene>
    <name evidence="1" type="primary">cinA</name>
    <name evidence="3" type="ORF">SAMN05660649_04420</name>
</gene>
<dbReference type="STRING" id="341036.SAMN05660649_04420"/>
<reference evidence="4" key="1">
    <citation type="submission" date="2016-10" db="EMBL/GenBank/DDBJ databases">
        <authorList>
            <person name="Varghese N."/>
            <person name="Submissions S."/>
        </authorList>
    </citation>
    <scope>NUCLEOTIDE SEQUENCE [LARGE SCALE GENOMIC DNA]</scope>
    <source>
        <strain evidence="4">DSM 17038</strain>
    </source>
</reference>
<dbReference type="AlphaFoldDB" id="A0A1I2YH92"/>